<dbReference type="EMBL" id="JAEEGA010000006">
    <property type="protein sequence ID" value="MBP1041450.1"/>
    <property type="molecule type" value="Genomic_DNA"/>
</dbReference>
<keyword evidence="3" id="KW-0378">Hydrolase</keyword>
<dbReference type="Gene3D" id="2.70.98.10">
    <property type="match status" value="1"/>
</dbReference>
<dbReference type="EC" id="3.2.1.-" evidence="3"/>
<evidence type="ECO:0000259" key="2">
    <source>
        <dbReference type="Pfam" id="PF17678"/>
    </source>
</evidence>
<evidence type="ECO:0000259" key="1">
    <source>
        <dbReference type="Pfam" id="PF07971"/>
    </source>
</evidence>
<protein>
    <submittedName>
        <fullName evidence="3">GH92 family glycosyl hydrolase</fullName>
        <ecNumber evidence="3">3.2.1.-</ecNumber>
    </submittedName>
</protein>
<dbReference type="GO" id="GO:0006516">
    <property type="term" value="P:glycoprotein catabolic process"/>
    <property type="evidence" value="ECO:0007669"/>
    <property type="project" value="TreeGrafter"/>
</dbReference>
<dbReference type="GO" id="GO:0000224">
    <property type="term" value="F:peptide-N4-(N-acetyl-beta-glucosaminyl)asparagine amidase activity"/>
    <property type="evidence" value="ECO:0007669"/>
    <property type="project" value="TreeGrafter"/>
</dbReference>
<dbReference type="GO" id="GO:0030246">
    <property type="term" value="F:carbohydrate binding"/>
    <property type="evidence" value="ECO:0007669"/>
    <property type="project" value="InterPro"/>
</dbReference>
<comment type="caution">
    <text evidence="3">The sequence shown here is derived from an EMBL/GenBank/DDBJ whole genome shotgun (WGS) entry which is preliminary data.</text>
</comment>
<dbReference type="GO" id="GO:0005829">
    <property type="term" value="C:cytosol"/>
    <property type="evidence" value="ECO:0007669"/>
    <property type="project" value="TreeGrafter"/>
</dbReference>
<dbReference type="Pfam" id="PF07971">
    <property type="entry name" value="Glyco_hydro_92"/>
    <property type="match status" value="1"/>
</dbReference>
<dbReference type="Gene3D" id="1.20.1050.60">
    <property type="entry name" value="alpha-1,2-mannosidase"/>
    <property type="match status" value="1"/>
</dbReference>
<dbReference type="SUPFAM" id="SSF48208">
    <property type="entry name" value="Six-hairpin glycosidases"/>
    <property type="match status" value="1"/>
</dbReference>
<feature type="domain" description="Glycosyl hydrolase family 92" evidence="1">
    <location>
        <begin position="247"/>
        <end position="712"/>
    </location>
</feature>
<dbReference type="InterPro" id="IPR012939">
    <property type="entry name" value="Glyco_hydro_92"/>
</dbReference>
<accession>A0A940P5L4</accession>
<dbReference type="Gene3D" id="3.30.2080.10">
    <property type="entry name" value="GH92 mannosidase domain"/>
    <property type="match status" value="1"/>
</dbReference>
<name>A0A940P5L4_9ENTE</name>
<dbReference type="PANTHER" id="PTHR12143:SF43">
    <property type="entry name" value="PUTATIVE-RELATED"/>
    <property type="match status" value="1"/>
</dbReference>
<dbReference type="RefSeq" id="WP_209527408.1">
    <property type="nucleotide sequence ID" value="NZ_JAEEGA010000006.1"/>
</dbReference>
<dbReference type="PANTHER" id="PTHR12143">
    <property type="entry name" value="PEPTIDE N-GLYCANASE PNGASE -RELATED"/>
    <property type="match status" value="1"/>
</dbReference>
<dbReference type="Gene3D" id="1.20.1610.10">
    <property type="entry name" value="alpha-1,2-mannosidases domains"/>
    <property type="match status" value="1"/>
</dbReference>
<reference evidence="3" key="1">
    <citation type="submission" date="2020-12" db="EMBL/GenBank/DDBJ databases">
        <title>Vagococcus allomyrinae sp. nov. and Enterococcus lavae sp. nov., isolated from the larvae of Allomyrina dichotoma.</title>
        <authorList>
            <person name="Lee S.D."/>
        </authorList>
    </citation>
    <scope>NUCLEOTIDE SEQUENCE</scope>
    <source>
        <strain evidence="3">BWB3-3</strain>
    </source>
</reference>
<keyword evidence="4" id="KW-1185">Reference proteome</keyword>
<feature type="domain" description="Glycosyl hydrolase family 92 N-terminal" evidence="2">
    <location>
        <begin position="10"/>
        <end position="234"/>
    </location>
</feature>
<gene>
    <name evidence="3" type="ORF">I6N95_10575</name>
</gene>
<dbReference type="GO" id="GO:0005975">
    <property type="term" value="P:carbohydrate metabolic process"/>
    <property type="evidence" value="ECO:0007669"/>
    <property type="project" value="InterPro"/>
</dbReference>
<evidence type="ECO:0000313" key="3">
    <source>
        <dbReference type="EMBL" id="MBP1041450.1"/>
    </source>
</evidence>
<dbReference type="NCBIfam" id="TIGR01180">
    <property type="entry name" value="aman2_put"/>
    <property type="match status" value="1"/>
</dbReference>
<dbReference type="InterPro" id="IPR041371">
    <property type="entry name" value="GH92_N"/>
</dbReference>
<dbReference type="AlphaFoldDB" id="A0A940P5L4"/>
<organism evidence="3 4">
    <name type="scientific">Vagococcus allomyrinae</name>
    <dbReference type="NCBI Taxonomy" id="2794353"/>
    <lineage>
        <taxon>Bacteria</taxon>
        <taxon>Bacillati</taxon>
        <taxon>Bacillota</taxon>
        <taxon>Bacilli</taxon>
        <taxon>Lactobacillales</taxon>
        <taxon>Enterococcaceae</taxon>
        <taxon>Vagococcus</taxon>
    </lineage>
</organism>
<sequence>MLTEKELLAIDTRQGTNNQHSYSNGNCLPYTAVPFGMNHFVVQTTDQKGSWYFNPHDRVFQGFRLTHQPSPWMGDFSSLLMTPIAGTVNNLELFTLQSSYRPEEACYAPHYLKLKQERYQITSELVPTTYGAMVKSHYAYGENAGFVLTSQGPYNLTIDQENNRVSGFIINYSDVEDPEFKMYIDFSFNHQIDLAASGIDTEKLVAGTQMTGENLRLVLRFNQCELLETRLATSFISLKQAQLNRLAIAQSSFSQLKKQGADIWLDYLNRIEVEDDNQEAIKTFYGSLYRTCLFPQKFYETDEMGQDYHYDTLSRKVKPGKLYTNNGFWDTYKTVYPLYSLIAADDYQDMLEGFLNSYRNGGYLPKWLSPDERGLMPGTLIDAVIADAAVKGIGKELMPELLEAMIKAATVQSDNGHYGRRGTNQYNEIGYVSSEYGESVNHTQDYAYSDFCIAQVATTEGQADLAKDYFERSHNYRHIFDPSVGFMRAKDSAGKFVEEFHPFNWGRDYTEGSAWQNSFATYHDLADLIELHGGQEAFFEKLIELCNTYPEFKDLGYGFEIHEMSEMAAVNFGQVAMSNQPSFHLPYLFNYVNQPLYTQLLLKNIKDNLFNPGWDGYPGDEDNGSMAAWYVFSSLGFYPVCPGAGEYTIGLPSFQRVTLHLSNGKELEIVAENKKPTHHFVSQVRQGEAVVNPLAISHKSLMSGEPLHFDMSLVPPRPQAEVVLPYSLS</sequence>
<evidence type="ECO:0000313" key="4">
    <source>
        <dbReference type="Proteomes" id="UP000674938"/>
    </source>
</evidence>
<keyword evidence="3" id="KW-0326">Glycosidase</keyword>
<dbReference type="InterPro" id="IPR014718">
    <property type="entry name" value="GH-type_carb-bd"/>
</dbReference>
<dbReference type="InterPro" id="IPR005887">
    <property type="entry name" value="GH92_a_mannosidase_put"/>
</dbReference>
<dbReference type="InterPro" id="IPR008928">
    <property type="entry name" value="6-hairpin_glycosidase_sf"/>
</dbReference>
<dbReference type="Pfam" id="PF17678">
    <property type="entry name" value="Glyco_hydro_92N"/>
    <property type="match status" value="1"/>
</dbReference>
<proteinExistence type="predicted"/>
<dbReference type="InterPro" id="IPR050883">
    <property type="entry name" value="PNGase"/>
</dbReference>
<dbReference type="GO" id="GO:0016798">
    <property type="term" value="F:hydrolase activity, acting on glycosyl bonds"/>
    <property type="evidence" value="ECO:0007669"/>
    <property type="project" value="UniProtKB-KW"/>
</dbReference>
<dbReference type="Proteomes" id="UP000674938">
    <property type="component" value="Unassembled WGS sequence"/>
</dbReference>